<dbReference type="EMBL" id="BAHD01000054">
    <property type="protein sequence ID" value="GAB97012.1"/>
    <property type="molecule type" value="Genomic_DNA"/>
</dbReference>
<dbReference type="InterPro" id="IPR032576">
    <property type="entry name" value="DUF4921"/>
</dbReference>
<comment type="caution">
    <text evidence="2">The sequence shown here is derived from an EMBL/GenBank/DDBJ whole genome shotgun (WGS) entry which is preliminary data.</text>
</comment>
<dbReference type="eggNOG" id="COG1085">
    <property type="taxonomic scope" value="Bacteria"/>
</dbReference>
<evidence type="ECO:0000313" key="2">
    <source>
        <dbReference type="EMBL" id="GAB97012.1"/>
    </source>
</evidence>
<protein>
    <recommendedName>
        <fullName evidence="1">DUF4921 domain-containing protein</fullName>
    </recommendedName>
</protein>
<sequence length="418" mass="46356">MSAPAAGEVDPHLHRLPDGTVKQINPFTGTQVWTVPGRGNRPLTNQAAPHQRLDPARAERHCAFCPERMNETPPERIRRIRTDDGWRDLRNVPAGQLGTTQAEFRVIPNLFEIVSLRYWYENHGYELPEAELARRRAYLADPQGRAHVLGLVGAHRPADLLTAGDEAIVADSIFGGFHDVIVARRHHVDGATCDDELASASTLSADEHEQYVDFTLAGIRDLFAANERIVNVVAFQNWLRPAGASFDHLHKQLVGLDELGRWRSDEVVALRADPDLFTRYGLDFAERNGLVVASAEHAVAFAGFGHRYPTLEVWTRRLDADPWNLTPEELADVSALLHACHAAGGPGVPCNEEWHYRPPSVAQPMPLRVLLKWRISTPAGFEGGSRIYVNTIDPWTLADRARATLATADGLSARVHLA</sequence>
<dbReference type="Proteomes" id="UP000008366">
    <property type="component" value="Unassembled WGS sequence"/>
</dbReference>
<dbReference type="SUPFAM" id="SSF54197">
    <property type="entry name" value="HIT-like"/>
    <property type="match status" value="1"/>
</dbReference>
<dbReference type="InterPro" id="IPR053177">
    <property type="entry name" value="ADP-glucose_phosphorylase"/>
</dbReference>
<dbReference type="PANTHER" id="PTHR42763:SF2">
    <property type="entry name" value="ADP-GLUCOSE PHOSPHORYLASE"/>
    <property type="match status" value="1"/>
</dbReference>
<dbReference type="RefSeq" id="WP_006593544.1">
    <property type="nucleotide sequence ID" value="NZ_BAHD01000054.1"/>
</dbReference>
<proteinExistence type="predicted"/>
<reference evidence="2 3" key="1">
    <citation type="submission" date="2012-08" db="EMBL/GenBank/DDBJ databases">
        <title>Whole genome shotgun sequence of Kineosphaera limosa NBRC 100340.</title>
        <authorList>
            <person name="Yoshida I."/>
            <person name="Isaki S."/>
            <person name="Hosoyama A."/>
            <person name="Tsuchikane K."/>
            <person name="Katsumata H."/>
            <person name="Ando Y."/>
            <person name="Ohji S."/>
            <person name="Hamada M."/>
            <person name="Tamura T."/>
            <person name="Yamazoe A."/>
            <person name="Yamazaki S."/>
            <person name="Fujita N."/>
        </authorList>
    </citation>
    <scope>NUCLEOTIDE SEQUENCE [LARGE SCALE GENOMIC DNA]</scope>
    <source>
        <strain evidence="2 3">NBRC 100340</strain>
    </source>
</reference>
<keyword evidence="3" id="KW-1185">Reference proteome</keyword>
<organism evidence="2 3">
    <name type="scientific">Kineosphaera limosa NBRC 100340</name>
    <dbReference type="NCBI Taxonomy" id="1184609"/>
    <lineage>
        <taxon>Bacteria</taxon>
        <taxon>Bacillati</taxon>
        <taxon>Actinomycetota</taxon>
        <taxon>Actinomycetes</taxon>
        <taxon>Micrococcales</taxon>
        <taxon>Dermatophilaceae</taxon>
        <taxon>Kineosphaera</taxon>
    </lineage>
</organism>
<evidence type="ECO:0000313" key="3">
    <source>
        <dbReference type="Proteomes" id="UP000008366"/>
    </source>
</evidence>
<accession>K6WY28</accession>
<dbReference type="InterPro" id="IPR036265">
    <property type="entry name" value="HIT-like_sf"/>
</dbReference>
<feature type="domain" description="DUF4921" evidence="1">
    <location>
        <begin position="16"/>
        <end position="407"/>
    </location>
</feature>
<dbReference type="Pfam" id="PF16268">
    <property type="entry name" value="DUF4921"/>
    <property type="match status" value="1"/>
</dbReference>
<dbReference type="OrthoDB" id="9762211at2"/>
<dbReference type="STRING" id="1184609.KILIM_054_00220"/>
<name>K6WY28_9MICO</name>
<dbReference type="Gene3D" id="3.30.428.10">
    <property type="entry name" value="HIT-like"/>
    <property type="match status" value="1"/>
</dbReference>
<dbReference type="PANTHER" id="PTHR42763">
    <property type="entry name" value="ADP-GLUCOSE PHOSPHORYLASE"/>
    <property type="match status" value="1"/>
</dbReference>
<evidence type="ECO:0000259" key="1">
    <source>
        <dbReference type="Pfam" id="PF16268"/>
    </source>
</evidence>
<dbReference type="AlphaFoldDB" id="K6WY28"/>
<gene>
    <name evidence="2" type="ORF">KILIM_054_00220</name>
</gene>